<evidence type="ECO:0000256" key="4">
    <source>
        <dbReference type="ARBA" id="ARBA00023242"/>
    </source>
</evidence>
<evidence type="ECO:0000313" key="6">
    <source>
        <dbReference type="Proteomes" id="UP000007648"/>
    </source>
</evidence>
<evidence type="ECO:0000256" key="1">
    <source>
        <dbReference type="ARBA" id="ARBA00004123"/>
    </source>
</evidence>
<comment type="subcellular location">
    <subcellularLocation>
        <location evidence="1">Nucleus</location>
    </subcellularLocation>
</comment>
<accession>A0A7N4NWF7</accession>
<organism evidence="5 6">
    <name type="scientific">Sarcophilus harrisii</name>
    <name type="common">Tasmanian devil</name>
    <name type="synonym">Sarcophilus laniarius</name>
    <dbReference type="NCBI Taxonomy" id="9305"/>
    <lineage>
        <taxon>Eukaryota</taxon>
        <taxon>Metazoa</taxon>
        <taxon>Chordata</taxon>
        <taxon>Craniata</taxon>
        <taxon>Vertebrata</taxon>
        <taxon>Euteleostomi</taxon>
        <taxon>Mammalia</taxon>
        <taxon>Metatheria</taxon>
        <taxon>Dasyuromorphia</taxon>
        <taxon>Dasyuridae</taxon>
        <taxon>Sarcophilus</taxon>
    </lineage>
</organism>
<proteinExistence type="inferred from homology"/>
<sequence>MRKRKVNSAEGEAREKPKRRLARLSAKLILATVEPKPKKIVGKDKSRTKKKGLQLCKF</sequence>
<name>A0A7N4NWF7_SARHA</name>
<dbReference type="GO" id="GO:0031492">
    <property type="term" value="F:nucleosomal DNA binding"/>
    <property type="evidence" value="ECO:0007669"/>
    <property type="project" value="InterPro"/>
</dbReference>
<keyword evidence="3" id="KW-0238">DNA-binding</keyword>
<dbReference type="AlphaFoldDB" id="A0A7N4NWF7"/>
<keyword evidence="4" id="KW-0539">Nucleus</keyword>
<reference evidence="5" key="2">
    <citation type="submission" date="2025-08" db="UniProtKB">
        <authorList>
            <consortium name="Ensembl"/>
        </authorList>
    </citation>
    <scope>IDENTIFICATION</scope>
</reference>
<evidence type="ECO:0000256" key="3">
    <source>
        <dbReference type="ARBA" id="ARBA00023125"/>
    </source>
</evidence>
<dbReference type="Proteomes" id="UP000007648">
    <property type="component" value="Unassembled WGS sequence"/>
</dbReference>
<evidence type="ECO:0000313" key="5">
    <source>
        <dbReference type="Ensembl" id="ENSSHAP00000028781.1"/>
    </source>
</evidence>
<comment type="similarity">
    <text evidence="2">Belongs to the HMGN family.</text>
</comment>
<evidence type="ECO:0000256" key="2">
    <source>
        <dbReference type="ARBA" id="ARBA00007696"/>
    </source>
</evidence>
<dbReference type="InterPro" id="IPR000079">
    <property type="entry name" value="HMGN_fam"/>
</dbReference>
<protein>
    <submittedName>
        <fullName evidence="5">Uncharacterized protein</fullName>
    </submittedName>
</protein>
<dbReference type="GO" id="GO:0005634">
    <property type="term" value="C:nucleus"/>
    <property type="evidence" value="ECO:0007669"/>
    <property type="project" value="UniProtKB-SubCell"/>
</dbReference>
<dbReference type="Pfam" id="PF01101">
    <property type="entry name" value="HMG14_17"/>
    <property type="match status" value="1"/>
</dbReference>
<dbReference type="InParanoid" id="A0A7N4NWF7"/>
<keyword evidence="6" id="KW-1185">Reference proteome</keyword>
<reference evidence="5" key="3">
    <citation type="submission" date="2025-09" db="UniProtKB">
        <authorList>
            <consortium name="Ensembl"/>
        </authorList>
    </citation>
    <scope>IDENTIFICATION</scope>
</reference>
<reference evidence="5 6" key="1">
    <citation type="journal article" date="2011" name="Proc. Natl. Acad. Sci. U.S.A.">
        <title>Genetic diversity and population structure of the endangered marsupial Sarcophilus harrisii (Tasmanian devil).</title>
        <authorList>
            <person name="Miller W."/>
            <person name="Hayes V.M."/>
            <person name="Ratan A."/>
            <person name="Petersen D.C."/>
            <person name="Wittekindt N.E."/>
            <person name="Miller J."/>
            <person name="Walenz B."/>
            <person name="Knight J."/>
            <person name="Qi J."/>
            <person name="Zhao F."/>
            <person name="Wang Q."/>
            <person name="Bedoya-Reina O.C."/>
            <person name="Katiyar N."/>
            <person name="Tomsho L.P."/>
            <person name="Kasson L.M."/>
            <person name="Hardie R.A."/>
            <person name="Woodbridge P."/>
            <person name="Tindall E.A."/>
            <person name="Bertelsen M.F."/>
            <person name="Dixon D."/>
            <person name="Pyecroft S."/>
            <person name="Helgen K.M."/>
            <person name="Lesk A.M."/>
            <person name="Pringle T.H."/>
            <person name="Patterson N."/>
            <person name="Zhang Y."/>
            <person name="Kreiss A."/>
            <person name="Woods G.M."/>
            <person name="Jones M.E."/>
            <person name="Schuster S.C."/>
        </authorList>
    </citation>
    <scope>NUCLEOTIDE SEQUENCE [LARGE SCALE GENOMIC DNA]</scope>
</reference>
<dbReference type="GeneTree" id="ENSGT00980000201383"/>
<dbReference type="GO" id="GO:0000785">
    <property type="term" value="C:chromatin"/>
    <property type="evidence" value="ECO:0007669"/>
    <property type="project" value="InterPro"/>
</dbReference>
<dbReference type="Ensembl" id="ENSSHAT00000026345.1">
    <property type="protein sequence ID" value="ENSSHAP00000028781.1"/>
    <property type="gene ID" value="ENSSHAG00000030340.1"/>
</dbReference>